<evidence type="ECO:0000256" key="14">
    <source>
        <dbReference type="ARBA" id="ARBA00030557"/>
    </source>
</evidence>
<evidence type="ECO:0000256" key="2">
    <source>
        <dbReference type="ARBA" id="ARBA00004496"/>
    </source>
</evidence>
<keyword evidence="26" id="KW-1185">Reference proteome</keyword>
<evidence type="ECO:0000256" key="16">
    <source>
        <dbReference type="ARBA" id="ARBA00032950"/>
    </source>
</evidence>
<accession>A0A9K3LLS3</accession>
<gene>
    <name evidence="25" type="ORF">IV203_037357</name>
</gene>
<dbReference type="AlphaFoldDB" id="A0A9K3LLS3"/>
<comment type="subcellular location">
    <subcellularLocation>
        <location evidence="2">Cytoplasm</location>
    </subcellularLocation>
    <subcellularLocation>
        <location evidence="1">Nucleus speckle</location>
    </subcellularLocation>
</comment>
<evidence type="ECO:0000256" key="15">
    <source>
        <dbReference type="ARBA" id="ARBA00032169"/>
    </source>
</evidence>
<keyword evidence="6" id="KW-0963">Cytoplasm</keyword>
<comment type="caution">
    <text evidence="25">The sequence shown here is derived from an EMBL/GenBank/DDBJ whole genome shotgun (WGS) entry which is preliminary data.</text>
</comment>
<feature type="compositionally biased region" description="Low complexity" evidence="23">
    <location>
        <begin position="517"/>
        <end position="536"/>
    </location>
</feature>
<comment type="catalytic activity">
    <reaction evidence="18">
        <text>an N(1)-methyladenosine in tRNA + 2-oxoglutarate + O2 = an adenosine in tRNA + formaldehyde + succinate + CO2</text>
        <dbReference type="Rhea" id="RHEA:54576"/>
        <dbReference type="Rhea" id="RHEA-COMP:10242"/>
        <dbReference type="Rhea" id="RHEA-COMP:12312"/>
        <dbReference type="ChEBI" id="CHEBI:15379"/>
        <dbReference type="ChEBI" id="CHEBI:16526"/>
        <dbReference type="ChEBI" id="CHEBI:16810"/>
        <dbReference type="ChEBI" id="CHEBI:16842"/>
        <dbReference type="ChEBI" id="CHEBI:30031"/>
        <dbReference type="ChEBI" id="CHEBI:74411"/>
        <dbReference type="ChEBI" id="CHEBI:74491"/>
    </reaction>
</comment>
<comment type="catalytic activity">
    <reaction evidence="22">
        <text>a 5'-end (N(7)-methyl 5'-triphosphoguanosine)-(N(6),2'-O-dimethyladenosine) in mRNA + 2-oxoglutarate + O2 = a 5'-end (N(7)-methyl 5'-triphosphoguanosine)-(2'-O-methyladenosine) in mRNA + formaldehyde + succinate + CO2</text>
        <dbReference type="Rhea" id="RHEA:57896"/>
        <dbReference type="Rhea" id="RHEA-COMP:11518"/>
        <dbReference type="Rhea" id="RHEA-COMP:11519"/>
        <dbReference type="ChEBI" id="CHEBI:15379"/>
        <dbReference type="ChEBI" id="CHEBI:16526"/>
        <dbReference type="ChEBI" id="CHEBI:16810"/>
        <dbReference type="ChEBI" id="CHEBI:16842"/>
        <dbReference type="ChEBI" id="CHEBI:30031"/>
        <dbReference type="ChEBI" id="CHEBI:85958"/>
        <dbReference type="ChEBI" id="CHEBI:85959"/>
    </reaction>
</comment>
<evidence type="ECO:0000256" key="4">
    <source>
        <dbReference type="ARBA" id="ARBA00012931"/>
    </source>
</evidence>
<dbReference type="OrthoDB" id="46257at2759"/>
<evidence type="ECO:0000256" key="20">
    <source>
        <dbReference type="ARBA" id="ARBA00048582"/>
    </source>
</evidence>
<dbReference type="PANTHER" id="PTHR31291">
    <property type="entry name" value="ALPHA-KETOGLUTARATE-DEPENDENT DIOXYGENASE FTO"/>
    <property type="match status" value="1"/>
</dbReference>
<evidence type="ECO:0000256" key="18">
    <source>
        <dbReference type="ARBA" id="ARBA00047457"/>
    </source>
</evidence>
<dbReference type="InterPro" id="IPR024367">
    <property type="entry name" value="FTO_cat_dom"/>
</dbReference>
<evidence type="ECO:0000256" key="10">
    <source>
        <dbReference type="ARBA" id="ARBA00023004"/>
    </source>
</evidence>
<feature type="region of interest" description="Disordered" evidence="23">
    <location>
        <begin position="506"/>
        <end position="551"/>
    </location>
</feature>
<evidence type="ECO:0000313" key="26">
    <source>
        <dbReference type="Proteomes" id="UP000693970"/>
    </source>
</evidence>
<evidence type="ECO:0000256" key="6">
    <source>
        <dbReference type="ARBA" id="ARBA00022490"/>
    </source>
</evidence>
<evidence type="ECO:0000259" key="24">
    <source>
        <dbReference type="SMART" id="SM01223"/>
    </source>
</evidence>
<feature type="domain" description="Alpha-ketoglutarate-dependent dioxygenase FTO catalytic" evidence="24">
    <location>
        <begin position="71"/>
        <end position="316"/>
    </location>
</feature>
<dbReference type="Pfam" id="PF12934">
    <property type="entry name" value="FTO_CTD"/>
    <property type="match status" value="1"/>
</dbReference>
<keyword evidence="10" id="KW-0408">Iron</keyword>
<evidence type="ECO:0000256" key="5">
    <source>
        <dbReference type="ARBA" id="ARBA00013477"/>
    </source>
</evidence>
<dbReference type="EC" id="1.14.11.53" evidence="4"/>
<dbReference type="InterPro" id="IPR032868">
    <property type="entry name" value="FTO"/>
</dbReference>
<evidence type="ECO:0000256" key="9">
    <source>
        <dbReference type="ARBA" id="ARBA00023002"/>
    </source>
</evidence>
<dbReference type="GO" id="GO:0005737">
    <property type="term" value="C:cytoplasm"/>
    <property type="evidence" value="ECO:0007669"/>
    <property type="project" value="UniProtKB-SubCell"/>
</dbReference>
<dbReference type="Pfam" id="PF12933">
    <property type="entry name" value="FTO_NTD"/>
    <property type="match status" value="2"/>
</dbReference>
<evidence type="ECO:0000256" key="12">
    <source>
        <dbReference type="ARBA" id="ARBA00030404"/>
    </source>
</evidence>
<proteinExistence type="inferred from homology"/>
<evidence type="ECO:0000256" key="22">
    <source>
        <dbReference type="ARBA" id="ARBA00049565"/>
    </source>
</evidence>
<evidence type="ECO:0000256" key="21">
    <source>
        <dbReference type="ARBA" id="ARBA00049056"/>
    </source>
</evidence>
<evidence type="ECO:0000256" key="11">
    <source>
        <dbReference type="ARBA" id="ARBA00023242"/>
    </source>
</evidence>
<feature type="compositionally biased region" description="Polar residues" evidence="23">
    <location>
        <begin position="19"/>
        <end position="30"/>
    </location>
</feature>
<dbReference type="SMART" id="SM01223">
    <property type="entry name" value="FTO_NTD"/>
    <property type="match status" value="1"/>
</dbReference>
<reference evidence="25" key="1">
    <citation type="journal article" date="2021" name="Sci. Rep.">
        <title>Diploid genomic architecture of Nitzschia inconspicua, an elite biomass production diatom.</title>
        <authorList>
            <person name="Oliver A."/>
            <person name="Podell S."/>
            <person name="Pinowska A."/>
            <person name="Traller J.C."/>
            <person name="Smith S.R."/>
            <person name="McClure R."/>
            <person name="Beliaev A."/>
            <person name="Bohutskyi P."/>
            <person name="Hill E.A."/>
            <person name="Rabines A."/>
            <person name="Zheng H."/>
            <person name="Allen L.Z."/>
            <person name="Kuo A."/>
            <person name="Grigoriev I.V."/>
            <person name="Allen A.E."/>
            <person name="Hazlebeck D."/>
            <person name="Allen E.E."/>
        </authorList>
    </citation>
    <scope>NUCLEOTIDE SEQUENCE</scope>
    <source>
        <strain evidence="25">Hildebrandi</strain>
    </source>
</reference>
<comment type="catalytic activity">
    <reaction evidence="21">
        <text>N(6)-methyladenosine in U6 snRNA + 2-oxoglutarate + O2 = adenosine in U6 snRNA + formaldehyde + succinate + CO2</text>
        <dbReference type="Rhea" id="RHEA:57900"/>
        <dbReference type="Rhea" id="RHEA-COMP:13573"/>
        <dbReference type="Rhea" id="RHEA-COMP:13574"/>
        <dbReference type="ChEBI" id="CHEBI:15379"/>
        <dbReference type="ChEBI" id="CHEBI:16526"/>
        <dbReference type="ChEBI" id="CHEBI:16810"/>
        <dbReference type="ChEBI" id="CHEBI:16842"/>
        <dbReference type="ChEBI" id="CHEBI:30031"/>
        <dbReference type="ChEBI" id="CHEBI:74411"/>
        <dbReference type="ChEBI" id="CHEBI:74449"/>
    </reaction>
</comment>
<feature type="compositionally biased region" description="Basic residues" evidence="23">
    <location>
        <begin position="9"/>
        <end position="18"/>
    </location>
</feature>
<comment type="catalytic activity">
    <reaction evidence="20">
        <text>a 5'-end (N(7)-methyl 5'-triphosphoguanosine)-(N(6),2'-O-dimethyladenosine) in U6 snRNA + 2-oxoglutarate + O2 = a 5'-end (N(7)-methyl 5'-triphosphoguanosine)-(2'-O-methyladenosine) in U6 snRNA + formaldehyde + succinate + CO2</text>
        <dbReference type="Rhea" id="RHEA:57904"/>
        <dbReference type="Rhea" id="RHEA-COMP:15030"/>
        <dbReference type="Rhea" id="RHEA-COMP:15031"/>
        <dbReference type="ChEBI" id="CHEBI:15379"/>
        <dbReference type="ChEBI" id="CHEBI:16526"/>
        <dbReference type="ChEBI" id="CHEBI:16810"/>
        <dbReference type="ChEBI" id="CHEBI:16842"/>
        <dbReference type="ChEBI" id="CHEBI:30031"/>
        <dbReference type="ChEBI" id="CHEBI:85958"/>
        <dbReference type="ChEBI" id="CHEBI:85959"/>
    </reaction>
</comment>
<keyword evidence="8" id="KW-0223">Dioxygenase</keyword>
<organism evidence="25 26">
    <name type="scientific">Nitzschia inconspicua</name>
    <dbReference type="NCBI Taxonomy" id="303405"/>
    <lineage>
        <taxon>Eukaryota</taxon>
        <taxon>Sar</taxon>
        <taxon>Stramenopiles</taxon>
        <taxon>Ochrophyta</taxon>
        <taxon>Bacillariophyta</taxon>
        <taxon>Bacillariophyceae</taxon>
        <taxon>Bacillariophycidae</taxon>
        <taxon>Bacillariales</taxon>
        <taxon>Bacillariaceae</taxon>
        <taxon>Nitzschia</taxon>
    </lineage>
</organism>
<reference evidence="25" key="2">
    <citation type="submission" date="2021-04" db="EMBL/GenBank/DDBJ databases">
        <authorList>
            <person name="Podell S."/>
        </authorList>
    </citation>
    <scope>NUCLEOTIDE SEQUENCE</scope>
    <source>
        <strain evidence="25">Hildebrandi</strain>
    </source>
</reference>
<evidence type="ECO:0000256" key="8">
    <source>
        <dbReference type="ARBA" id="ARBA00022964"/>
    </source>
</evidence>
<dbReference type="PANTHER" id="PTHR31291:SF2">
    <property type="entry name" value="ALPHA-KETOGLUTARATE-DEPENDENT DIOXYGENASE FTO"/>
    <property type="match status" value="1"/>
</dbReference>
<evidence type="ECO:0000256" key="17">
    <source>
        <dbReference type="ARBA" id="ARBA00046452"/>
    </source>
</evidence>
<dbReference type="GO" id="GO:0006307">
    <property type="term" value="P:DNA alkylation repair"/>
    <property type="evidence" value="ECO:0007669"/>
    <property type="project" value="InterPro"/>
</dbReference>
<evidence type="ECO:0000313" key="25">
    <source>
        <dbReference type="EMBL" id="KAG7364155.1"/>
    </source>
</evidence>
<dbReference type="GO" id="GO:0016607">
    <property type="term" value="C:nuclear speck"/>
    <property type="evidence" value="ECO:0007669"/>
    <property type="project" value="UniProtKB-SubCell"/>
</dbReference>
<evidence type="ECO:0000256" key="3">
    <source>
        <dbReference type="ARBA" id="ARBA00006264"/>
    </source>
</evidence>
<evidence type="ECO:0000256" key="1">
    <source>
        <dbReference type="ARBA" id="ARBA00004324"/>
    </source>
</evidence>
<comment type="subunit">
    <text evidence="17">Monomer. May also exist as homodimer.</text>
</comment>
<comment type="catalytic activity">
    <reaction evidence="19">
        <text>an N(6)-methyladenosine in mRNA + 2-oxoglutarate + O2 = an adenosine in mRNA + formaldehyde + succinate + CO2</text>
        <dbReference type="Rhea" id="RHEA:49520"/>
        <dbReference type="Rhea" id="RHEA-COMP:12414"/>
        <dbReference type="Rhea" id="RHEA-COMP:12417"/>
        <dbReference type="ChEBI" id="CHEBI:15379"/>
        <dbReference type="ChEBI" id="CHEBI:16526"/>
        <dbReference type="ChEBI" id="CHEBI:16810"/>
        <dbReference type="ChEBI" id="CHEBI:16842"/>
        <dbReference type="ChEBI" id="CHEBI:30031"/>
        <dbReference type="ChEBI" id="CHEBI:74411"/>
        <dbReference type="ChEBI" id="CHEBI:74449"/>
        <dbReference type="EC" id="1.14.11.53"/>
    </reaction>
</comment>
<dbReference type="Proteomes" id="UP000693970">
    <property type="component" value="Unassembled WGS sequence"/>
</dbReference>
<name>A0A9K3LLS3_9STRA</name>
<sequence>MSPMASNERKKKRKRRKSASGSVAESSPAGTFSDHLESTARLSNNSSVILSPSSSQIPPVLSSRSFLTSNDNGFTNYVKDHYPGFVHLHVVQYEQTLQQHDFHAYARQALERLRDASYYQYDIVMAGGKHSSRTFVKRTLVGEPGITYKYLGVRLFAHAWSGPLASPAMKAIGEVNRRMIEITKQMPNPGSCNYNLTLINYMEPTSHTSIGFKEEANYGMGKVSVSWHADSSLESGSSIGVYHCFPTQRAARWDWRIALRPSPDSNKPGNIAPVVVNTKDGDLYFLLGDFNENYQHCVLAGSQANRISSTHRVAVTAEDTYDYILKRVKIARKRFRLQLEGNEDDKTFKSPSPTTLDAKIIRYCQRVLTELEMEWIAQYWLQGAEHDKMHVWWQRPMKTLEAYFSALEEYTYKLCQLCVNIDTSDMVPVDVLKVLLAEFKSRQSLRQHWDERRGDKIYQRRISAEYRPVARPSFLSKEQQDGTKLDERLPKDLSSTIHQLSQVLKKRSGNVHTNEQNGSLSTGCLTTGTKTNTSTGSKERIEKKKKKQRVH</sequence>
<dbReference type="GO" id="GO:0042245">
    <property type="term" value="P:RNA repair"/>
    <property type="evidence" value="ECO:0007669"/>
    <property type="project" value="InterPro"/>
</dbReference>
<comment type="similarity">
    <text evidence="3">Belongs to the fto family.</text>
</comment>
<evidence type="ECO:0000256" key="19">
    <source>
        <dbReference type="ARBA" id="ARBA00048158"/>
    </source>
</evidence>
<feature type="region of interest" description="Disordered" evidence="23">
    <location>
        <begin position="1"/>
        <end position="35"/>
    </location>
</feature>
<dbReference type="EMBL" id="JAGRRH010000009">
    <property type="protein sequence ID" value="KAG7364155.1"/>
    <property type="molecule type" value="Genomic_DNA"/>
</dbReference>
<dbReference type="GO" id="GO:0040014">
    <property type="term" value="P:regulation of multicellular organism growth"/>
    <property type="evidence" value="ECO:0007669"/>
    <property type="project" value="InterPro"/>
</dbReference>
<evidence type="ECO:0000256" key="7">
    <source>
        <dbReference type="ARBA" id="ARBA00022723"/>
    </source>
</evidence>
<dbReference type="GO" id="GO:0035516">
    <property type="term" value="F:broad specificity oxidative DNA demethylase activity"/>
    <property type="evidence" value="ECO:0007669"/>
    <property type="project" value="InterPro"/>
</dbReference>
<keyword evidence="7" id="KW-0479">Metal-binding</keyword>
<dbReference type="GO" id="GO:0046872">
    <property type="term" value="F:metal ion binding"/>
    <property type="evidence" value="ECO:0007669"/>
    <property type="project" value="UniProtKB-KW"/>
</dbReference>
<protein>
    <recommendedName>
        <fullName evidence="5">Alpha-ketoglutarate-dependent dioxygenase FTO</fullName>
        <ecNumber evidence="4">1.14.11.53</ecNumber>
    </recommendedName>
    <alternativeName>
        <fullName evidence="12">U6 small nuclear RNA (2'-O-methyladenosine-N(6)-)-demethylase FTO</fullName>
    </alternativeName>
    <alternativeName>
        <fullName evidence="13">U6 small nuclear RNA N(6)-methyladenosine-demethylase FTO</fullName>
    </alternativeName>
    <alternativeName>
        <fullName evidence="15">mRNA (2'-O-methyladenosine-N(6)-)-demethylase FTO</fullName>
    </alternativeName>
    <alternativeName>
        <fullName evidence="16">mRNA N(6)-methyladenosine demethylase FTO</fullName>
    </alternativeName>
    <alternativeName>
        <fullName evidence="14">tRNA N1-methyl adenine demethylase FTO</fullName>
    </alternativeName>
</protein>
<keyword evidence="11" id="KW-0539">Nucleus</keyword>
<evidence type="ECO:0000256" key="23">
    <source>
        <dbReference type="SAM" id="MobiDB-lite"/>
    </source>
</evidence>
<evidence type="ECO:0000256" key="13">
    <source>
        <dbReference type="ARBA" id="ARBA00030546"/>
    </source>
</evidence>
<keyword evidence="9" id="KW-0560">Oxidoreductase</keyword>
<dbReference type="GO" id="GO:1990931">
    <property type="term" value="F:mRNA N6-methyladenosine dioxygenase activity"/>
    <property type="evidence" value="ECO:0007669"/>
    <property type="project" value="UniProtKB-EC"/>
</dbReference>
<dbReference type="InterPro" id="IPR024366">
    <property type="entry name" value="FTO_C"/>
</dbReference>